<reference evidence="2" key="1">
    <citation type="submission" date="2021-02" db="EMBL/GenBank/DDBJ databases">
        <authorList>
            <person name="Dougan E. K."/>
            <person name="Rhodes N."/>
            <person name="Thang M."/>
            <person name="Chan C."/>
        </authorList>
    </citation>
    <scope>NUCLEOTIDE SEQUENCE</scope>
</reference>
<keyword evidence="3" id="KW-1185">Reference proteome</keyword>
<feature type="chain" id="PRO_5032726972" description="Cupin type-1 domain-containing protein" evidence="1">
    <location>
        <begin position="20"/>
        <end position="182"/>
    </location>
</feature>
<proteinExistence type="predicted"/>
<evidence type="ECO:0000313" key="2">
    <source>
        <dbReference type="EMBL" id="CAE8586660.1"/>
    </source>
</evidence>
<name>A0A813DM20_POLGL</name>
<dbReference type="EMBL" id="CAJNNV010002164">
    <property type="protein sequence ID" value="CAE8586660.1"/>
    <property type="molecule type" value="Genomic_DNA"/>
</dbReference>
<comment type="caution">
    <text evidence="2">The sequence shown here is derived from an EMBL/GenBank/DDBJ whole genome shotgun (WGS) entry which is preliminary data.</text>
</comment>
<evidence type="ECO:0008006" key="4">
    <source>
        <dbReference type="Google" id="ProtNLM"/>
    </source>
</evidence>
<gene>
    <name evidence="2" type="ORF">PGLA1383_LOCUS5509</name>
</gene>
<accession>A0A813DM20</accession>
<dbReference type="AlphaFoldDB" id="A0A813DM20"/>
<protein>
    <recommendedName>
        <fullName evidence="4">Cupin type-1 domain-containing protein</fullName>
    </recommendedName>
</protein>
<dbReference type="Gene3D" id="2.60.120.10">
    <property type="entry name" value="Jelly Rolls"/>
    <property type="match status" value="1"/>
</dbReference>
<evidence type="ECO:0000313" key="3">
    <source>
        <dbReference type="Proteomes" id="UP000654075"/>
    </source>
</evidence>
<feature type="signal peptide" evidence="1">
    <location>
        <begin position="1"/>
        <end position="19"/>
    </location>
</feature>
<evidence type="ECO:0000256" key="1">
    <source>
        <dbReference type="SAM" id="SignalP"/>
    </source>
</evidence>
<dbReference type="Proteomes" id="UP000654075">
    <property type="component" value="Unassembled WGS sequence"/>
</dbReference>
<dbReference type="InterPro" id="IPR014710">
    <property type="entry name" value="RmlC-like_jellyroll"/>
</dbReference>
<keyword evidence="1" id="KW-0732">Signal</keyword>
<sequence>MANSNMAIVAILLASLASAQDLTDPGGSGVCGHAGLKEHQELPSKCDIDEYVGSHVIFEDDFTRVWNFTLLPGEMTSMHIHNYDYSFLASEPSKLAVWGGDGKYLFSFDATGTMSFVVSGEVLQPANGVDLPWTVPRIHAAKNVGTGIYRELLFESKTTTNKTSDEVKTMKKAFGMTTKSEL</sequence>
<dbReference type="OrthoDB" id="444258at2759"/>
<organism evidence="2 3">
    <name type="scientific">Polarella glacialis</name>
    <name type="common">Dinoflagellate</name>
    <dbReference type="NCBI Taxonomy" id="89957"/>
    <lineage>
        <taxon>Eukaryota</taxon>
        <taxon>Sar</taxon>
        <taxon>Alveolata</taxon>
        <taxon>Dinophyceae</taxon>
        <taxon>Suessiales</taxon>
        <taxon>Suessiaceae</taxon>
        <taxon>Polarella</taxon>
    </lineage>
</organism>